<dbReference type="GO" id="GO:0005902">
    <property type="term" value="C:microvillus"/>
    <property type="evidence" value="ECO:0007669"/>
    <property type="project" value="TreeGrafter"/>
</dbReference>
<dbReference type="GO" id="GO:0048803">
    <property type="term" value="P:imaginal disc-derived male genitalia morphogenesis"/>
    <property type="evidence" value="ECO:0007669"/>
    <property type="project" value="UniProtKB-ARBA"/>
</dbReference>
<dbReference type="Pfam" id="PF00612">
    <property type="entry name" value="IQ"/>
    <property type="match status" value="2"/>
</dbReference>
<feature type="region of interest" description="Actin-binding" evidence="9">
    <location>
        <begin position="587"/>
        <end position="609"/>
    </location>
</feature>
<dbReference type="GO" id="GO:0051015">
    <property type="term" value="F:actin filament binding"/>
    <property type="evidence" value="ECO:0007669"/>
    <property type="project" value="TreeGrafter"/>
</dbReference>
<feature type="domain" description="TH1" evidence="11">
    <location>
        <begin position="826"/>
        <end position="1037"/>
    </location>
</feature>
<evidence type="ECO:0000256" key="3">
    <source>
        <dbReference type="ARBA" id="ARBA00022741"/>
    </source>
</evidence>
<dbReference type="GO" id="GO:0016459">
    <property type="term" value="C:myosin complex"/>
    <property type="evidence" value="ECO:0007669"/>
    <property type="project" value="UniProtKB-KW"/>
</dbReference>
<comment type="similarity">
    <text evidence="2 9">Belongs to the TRAFAC class myosin-kinesin ATPase superfamily. Myosin family.</text>
</comment>
<dbReference type="GO" id="GO:0030048">
    <property type="term" value="P:actin filament-based movement"/>
    <property type="evidence" value="ECO:0007669"/>
    <property type="project" value="TreeGrafter"/>
</dbReference>
<proteinExistence type="inferred from homology"/>
<evidence type="ECO:0000256" key="7">
    <source>
        <dbReference type="ARBA" id="ARBA00023175"/>
    </source>
</evidence>
<dbReference type="GO" id="GO:0005546">
    <property type="term" value="F:phosphatidylinositol-4,5-bisphosphate binding"/>
    <property type="evidence" value="ECO:0007669"/>
    <property type="project" value="UniProtKB-ARBA"/>
</dbReference>
<dbReference type="Gene3D" id="1.20.120.720">
    <property type="entry name" value="Myosin VI head, motor domain, U50 subdomain"/>
    <property type="match status" value="1"/>
</dbReference>
<keyword evidence="6 9" id="KW-0518">Myosin</keyword>
<dbReference type="Pfam" id="PF06017">
    <property type="entry name" value="Myosin_TH1"/>
    <property type="match status" value="2"/>
</dbReference>
<dbReference type="Gene3D" id="3.40.850.10">
    <property type="entry name" value="Kinesin motor domain"/>
    <property type="match status" value="2"/>
</dbReference>
<dbReference type="InterPro" id="IPR010926">
    <property type="entry name" value="Myosin_TH1"/>
</dbReference>
<feature type="binding site" evidence="9">
    <location>
        <begin position="100"/>
        <end position="107"/>
    </location>
    <ligand>
        <name>ATP</name>
        <dbReference type="ChEBI" id="CHEBI:30616"/>
    </ligand>
</feature>
<accession>A0AAW1N2V1</accession>
<dbReference type="InterPro" id="IPR001609">
    <property type="entry name" value="Myosin_head_motor_dom-like"/>
</dbReference>
<dbReference type="FunFam" id="1.20.58.530:FF:000004">
    <property type="entry name" value="Unconventional myosin ID"/>
    <property type="match status" value="2"/>
</dbReference>
<feature type="domain" description="TH1" evidence="11">
    <location>
        <begin position="1389"/>
        <end position="1582"/>
    </location>
</feature>
<dbReference type="Pfam" id="PF00063">
    <property type="entry name" value="Myosin_head"/>
    <property type="match status" value="2"/>
</dbReference>
<evidence type="ECO:0000256" key="9">
    <source>
        <dbReference type="PROSITE-ProRule" id="PRU00782"/>
    </source>
</evidence>
<comment type="subcellular location">
    <subcellularLocation>
        <location evidence="1">Cell membrane</location>
        <topology evidence="1">Peripheral membrane protein</topology>
        <orientation evidence="1">Cytoplasmic side</orientation>
    </subcellularLocation>
</comment>
<dbReference type="GO" id="GO:0005524">
    <property type="term" value="F:ATP binding"/>
    <property type="evidence" value="ECO:0007669"/>
    <property type="project" value="UniProtKB-UniRule"/>
</dbReference>
<keyword evidence="13" id="KW-1185">Reference proteome</keyword>
<dbReference type="GO" id="GO:0007498">
    <property type="term" value="P:mesoderm development"/>
    <property type="evidence" value="ECO:0007669"/>
    <property type="project" value="UniProtKB-ARBA"/>
</dbReference>
<dbReference type="InterPro" id="IPR036072">
    <property type="entry name" value="MYSc_Myo1"/>
</dbReference>
<dbReference type="PRINTS" id="PR00193">
    <property type="entry name" value="MYOSINHEAVY"/>
</dbReference>
<comment type="caution">
    <text evidence="9">Lacks conserved residue(s) required for the propagation of feature annotation.</text>
</comment>
<keyword evidence="7 9" id="KW-0505">Motor protein</keyword>
<evidence type="ECO:0000256" key="6">
    <source>
        <dbReference type="ARBA" id="ARBA00023123"/>
    </source>
</evidence>
<dbReference type="GO" id="GO:0007015">
    <property type="term" value="P:actin filament organization"/>
    <property type="evidence" value="ECO:0007669"/>
    <property type="project" value="TreeGrafter"/>
</dbReference>
<dbReference type="Gene3D" id="1.20.5.190">
    <property type="match status" value="2"/>
</dbReference>
<evidence type="ECO:0000256" key="4">
    <source>
        <dbReference type="ARBA" id="ARBA00022840"/>
    </source>
</evidence>
<keyword evidence="4 9" id="KW-0067">ATP-binding</keyword>
<evidence type="ECO:0000256" key="1">
    <source>
        <dbReference type="ARBA" id="ARBA00004413"/>
    </source>
</evidence>
<feature type="region of interest" description="Actin-binding" evidence="9">
    <location>
        <begin position="1150"/>
        <end position="1172"/>
    </location>
</feature>
<keyword evidence="8 9" id="KW-0009">Actin-binding</keyword>
<dbReference type="PROSITE" id="PS50096">
    <property type="entry name" value="IQ"/>
    <property type="match status" value="2"/>
</dbReference>
<dbReference type="PANTHER" id="PTHR13140">
    <property type="entry name" value="MYOSIN"/>
    <property type="match status" value="1"/>
</dbReference>
<sequence length="1598" mass="185777">MATQKEVGVGDFVLLDKINTDYFMQNLELRFKNGYIYTYIGEVCVSVNPYKQMPIYDTTYINKYKGRELFENPPHIFAIADASYKVMRQQGRDTCIVISGESGSGKTEASKIIMKYIAAVTNQDLDMYKFGSGVFKRSPGGQQEIERVKNVLIQSNAVLEAFGNAKTNRNDNSSRFGKYMDIHFDFKGDPIGGHINKYLLEKSRVVFQQNGERNFHCFYQLLVGVDNDLLKKLRLSRKSEDYFYMNQGNSSTVNTVDDRRDFKEVQSSLTTLQFSKEEIDTLWRIVAAVLHLGNVQFTTDDDKIQLKNTEVSRTVAEQLRVTHEELTKALCERVIAAHGDIMRKEHTETQAFYGRDALAKAIFDRLFTWIVRKINSAIAVDKPGERKLYQSSLIGVLDIYGFEIFDNNSFEQFCINYCNEKLQQLFIELVLKQEQEEYNREGIEWQHIEYFNNQIICDLVEAQHKGVIAILDEACLNVGKITDEMLLEAMDNKLKGHHHYTSRQLKPADKELRHKVDFRITHYAGDVVYCINNFLDKNRDTLYQDFKRLLYHSSDPNLKNMWPEGAQSISEITKRPVTAGTSFKNSMAALVQNLQSKEPHYVRCIKPNEIKSPIAFNEERVRHQVSYLGLVENVRVRRAGFAYRQRYDRFMKRYKMISHYTWPNFRKGTDKDGTKVIMDEMQFSADVKYGITKVFVRSPKTLFALEQRRNDLIPSIVTLIQKTWRGYVAREKYKRMKAAYYIIQAYRRYKLRSYVSSLSQKFANAKNMRDYGKSIKWPAPPLPLRKTISTLRNIYRRWHAYMVLRKIPRNEWPQMKLKVSAAAAMKGQRPYWGQTRKWEGNYLSNSAENTSCGLFNESVNNLKNTEHFNKVMFSSFVTKFNRFNKVAERVILVTDKSIYKLCSLKFKNLKEVVDLNSITGVSVSPGQDQLVAIHSSGGNDFVVSLHSEKKQDRVGELHTYVYLFIVIHVCTYIFCVILSQFSTLCLYLLTELVLKQEQEEYNREGIEWQHIEYFNNQIICDLVEAQHKGVIAILDEACLNVGKITDEMLLEAMDNKLKGHHHYTSRQLKPADKELRHKVDFRITHYAGDVVYCINNFLDKNRDTLYQDFKRLLYHSSDPNLKNMWPEGAQSISEITKRPVTAGTSFKNSMAALVQNLQSKEPHYVRCIKPNEIKSPIAFNEERVRHQVSYLGLVENVRVRRAGFAYRQRYDRFMKRYKMISHYTWPNFRKGTDKDGTKVIMDEMQFSADVKYGITKVFVRSPKTLFALEQRRNDLIPSIVTLIQKTWRGYVAREKYKRMKAAYYIIQAYRRYKLRSYVSSLSQKFANAKNMRDYGKSIKWPAPPLPLRKTISTLRNIYRRWHAYMVLRKIPRNEWPQMKLKVSAAAAMKGQRPYWGQTRKWEGNYLSNSAENTSCGLFNESVNNLKNTEHFNKVMFSSFVTKFNRFNKVAERVILVTDKSIYKLCSLKFKNLKEVVDLNSITGVSVSPGQDQLVAIHSSGGNDFVVSLHSEKKQDRVGELVGVLVNRYYELNDGKDLPVTVSRTLNCSLGNKRRMVGIQVQADIQKPTFRKNGADISYLLPPDYAIVENGNTQIKSNY</sequence>
<dbReference type="GO" id="GO:0006897">
    <property type="term" value="P:endocytosis"/>
    <property type="evidence" value="ECO:0007669"/>
    <property type="project" value="TreeGrafter"/>
</dbReference>
<evidence type="ECO:0000313" key="12">
    <source>
        <dbReference type="EMBL" id="KAK9752790.1"/>
    </source>
</evidence>
<dbReference type="CDD" id="cd01378">
    <property type="entry name" value="MYSc_Myo1"/>
    <property type="match status" value="1"/>
</dbReference>
<keyword evidence="3 9" id="KW-0547">Nucleotide-binding</keyword>
<dbReference type="EMBL" id="JASPKY010000018">
    <property type="protein sequence ID" value="KAK9752790.1"/>
    <property type="molecule type" value="Genomic_DNA"/>
</dbReference>
<dbReference type="GO" id="GO:0007368">
    <property type="term" value="P:determination of left/right symmetry"/>
    <property type="evidence" value="ECO:0007669"/>
    <property type="project" value="UniProtKB-ARBA"/>
</dbReference>
<gene>
    <name evidence="12" type="ORF">QE152_g4053</name>
</gene>
<dbReference type="SMART" id="SM00242">
    <property type="entry name" value="MYSc"/>
    <property type="match status" value="2"/>
</dbReference>
<evidence type="ECO:0000259" key="10">
    <source>
        <dbReference type="PROSITE" id="PS51456"/>
    </source>
</evidence>
<organism evidence="12 13">
    <name type="scientific">Popillia japonica</name>
    <name type="common">Japanese beetle</name>
    <dbReference type="NCBI Taxonomy" id="7064"/>
    <lineage>
        <taxon>Eukaryota</taxon>
        <taxon>Metazoa</taxon>
        <taxon>Ecdysozoa</taxon>
        <taxon>Arthropoda</taxon>
        <taxon>Hexapoda</taxon>
        <taxon>Insecta</taxon>
        <taxon>Pterygota</taxon>
        <taxon>Neoptera</taxon>
        <taxon>Endopterygota</taxon>
        <taxon>Coleoptera</taxon>
        <taxon>Polyphaga</taxon>
        <taxon>Scarabaeiformia</taxon>
        <taxon>Scarabaeidae</taxon>
        <taxon>Rutelinae</taxon>
        <taxon>Popillia</taxon>
    </lineage>
</organism>
<evidence type="ECO:0000259" key="11">
    <source>
        <dbReference type="PROSITE" id="PS51757"/>
    </source>
</evidence>
<dbReference type="CDD" id="cd23767">
    <property type="entry name" value="IQCD"/>
    <property type="match status" value="2"/>
</dbReference>
<comment type="caution">
    <text evidence="12">The sequence shown here is derived from an EMBL/GenBank/DDBJ whole genome shotgun (WGS) entry which is preliminary data.</text>
</comment>
<dbReference type="Gene3D" id="1.10.10.820">
    <property type="match status" value="1"/>
</dbReference>
<feature type="domain" description="Myosin motor" evidence="10">
    <location>
        <begin position="7"/>
        <end position="710"/>
    </location>
</feature>
<dbReference type="PANTHER" id="PTHR13140:SF713">
    <property type="entry name" value="UNCONVENTIONAL MYOSIN ID"/>
    <property type="match status" value="1"/>
</dbReference>
<reference evidence="12 13" key="1">
    <citation type="journal article" date="2024" name="BMC Genomics">
        <title>De novo assembly and annotation of Popillia japonica's genome with initial clues to its potential as an invasive pest.</title>
        <authorList>
            <person name="Cucini C."/>
            <person name="Boschi S."/>
            <person name="Funari R."/>
            <person name="Cardaioli E."/>
            <person name="Iannotti N."/>
            <person name="Marturano G."/>
            <person name="Paoli F."/>
            <person name="Bruttini M."/>
            <person name="Carapelli A."/>
            <person name="Frati F."/>
            <person name="Nardi F."/>
        </authorList>
    </citation>
    <scope>NUCLEOTIDE SEQUENCE [LARGE SCALE GENOMIC DNA]</scope>
    <source>
        <strain evidence="12">DMR45628</strain>
    </source>
</reference>
<evidence type="ECO:0000256" key="5">
    <source>
        <dbReference type="ARBA" id="ARBA00023121"/>
    </source>
</evidence>
<name>A0AAW1N2V1_POPJA</name>
<dbReference type="GO" id="GO:0005938">
    <property type="term" value="C:cell cortex"/>
    <property type="evidence" value="ECO:0007669"/>
    <property type="project" value="UniProtKB-ARBA"/>
</dbReference>
<keyword evidence="5" id="KW-0446">Lipid-binding</keyword>
<dbReference type="InterPro" id="IPR000048">
    <property type="entry name" value="IQ_motif_EF-hand-BS"/>
</dbReference>
<dbReference type="Gene3D" id="6.20.240.20">
    <property type="match status" value="2"/>
</dbReference>
<protein>
    <submittedName>
        <fullName evidence="12">IQ calmodulin-binding motif</fullName>
    </submittedName>
</protein>
<dbReference type="InterPro" id="IPR036961">
    <property type="entry name" value="Kinesin_motor_dom_sf"/>
</dbReference>
<dbReference type="SMART" id="SM00015">
    <property type="entry name" value="IQ"/>
    <property type="match status" value="2"/>
</dbReference>
<evidence type="ECO:0000256" key="8">
    <source>
        <dbReference type="ARBA" id="ARBA00023203"/>
    </source>
</evidence>
<dbReference type="SUPFAM" id="SSF52540">
    <property type="entry name" value="P-loop containing nucleoside triphosphate hydrolases"/>
    <property type="match status" value="2"/>
</dbReference>
<dbReference type="FunFam" id="1.10.10.820:FF:000001">
    <property type="entry name" value="Myosin heavy chain"/>
    <property type="match status" value="1"/>
</dbReference>
<dbReference type="GO" id="GO:0005886">
    <property type="term" value="C:plasma membrane"/>
    <property type="evidence" value="ECO:0007669"/>
    <property type="project" value="UniProtKB-SubCell"/>
</dbReference>
<dbReference type="Gene3D" id="1.20.58.530">
    <property type="match status" value="2"/>
</dbReference>
<evidence type="ECO:0000256" key="2">
    <source>
        <dbReference type="ARBA" id="ARBA00008314"/>
    </source>
</evidence>
<dbReference type="PROSITE" id="PS51757">
    <property type="entry name" value="TH1"/>
    <property type="match status" value="2"/>
</dbReference>
<dbReference type="InterPro" id="IPR027417">
    <property type="entry name" value="P-loop_NTPase"/>
</dbReference>
<evidence type="ECO:0000313" key="13">
    <source>
        <dbReference type="Proteomes" id="UP001458880"/>
    </source>
</evidence>
<feature type="domain" description="Myosin motor" evidence="10">
    <location>
        <begin position="987"/>
        <end position="1273"/>
    </location>
</feature>
<dbReference type="GO" id="GO:0000146">
    <property type="term" value="F:microfilament motor activity"/>
    <property type="evidence" value="ECO:0007669"/>
    <property type="project" value="TreeGrafter"/>
</dbReference>
<dbReference type="PROSITE" id="PS51456">
    <property type="entry name" value="MYOSIN_MOTOR"/>
    <property type="match status" value="2"/>
</dbReference>
<dbReference type="Proteomes" id="UP001458880">
    <property type="component" value="Unassembled WGS sequence"/>
</dbReference>